<accession>A0A077ZHX5</accession>
<evidence type="ECO:0000313" key="1">
    <source>
        <dbReference type="EMBL" id="CDW58200.1"/>
    </source>
</evidence>
<gene>
    <name evidence="1" type="ORF">TTRE_0000650501</name>
</gene>
<protein>
    <submittedName>
        <fullName evidence="1">Uncharacterized protein</fullName>
    </submittedName>
</protein>
<sequence>MRLFGWLLRSRTFATGNGSRVHSHFEKRQIRFSAHSDKRYAHSRFGRLQGQTGTLHVRHKVVEAAKPHHYGQLVQRIHRLGLRIQKALNM</sequence>
<dbReference type="Proteomes" id="UP000030665">
    <property type="component" value="Unassembled WGS sequence"/>
</dbReference>
<dbReference type="EMBL" id="HG806285">
    <property type="protein sequence ID" value="CDW58200.1"/>
    <property type="molecule type" value="Genomic_DNA"/>
</dbReference>
<proteinExistence type="predicted"/>
<evidence type="ECO:0000313" key="2">
    <source>
        <dbReference type="Proteomes" id="UP000030665"/>
    </source>
</evidence>
<dbReference type="AlphaFoldDB" id="A0A077ZHX5"/>
<name>A0A077ZHX5_TRITR</name>
<keyword evidence="2" id="KW-1185">Reference proteome</keyword>
<organism evidence="1 2">
    <name type="scientific">Trichuris trichiura</name>
    <name type="common">Whipworm</name>
    <name type="synonym">Trichocephalus trichiurus</name>
    <dbReference type="NCBI Taxonomy" id="36087"/>
    <lineage>
        <taxon>Eukaryota</taxon>
        <taxon>Metazoa</taxon>
        <taxon>Ecdysozoa</taxon>
        <taxon>Nematoda</taxon>
        <taxon>Enoplea</taxon>
        <taxon>Dorylaimia</taxon>
        <taxon>Trichinellida</taxon>
        <taxon>Trichuridae</taxon>
        <taxon>Trichuris</taxon>
    </lineage>
</organism>
<reference evidence="1" key="1">
    <citation type="submission" date="2014-01" db="EMBL/GenBank/DDBJ databases">
        <authorList>
            <person name="Aslett M."/>
        </authorList>
    </citation>
    <scope>NUCLEOTIDE SEQUENCE</scope>
</reference>
<reference evidence="1" key="2">
    <citation type="submission" date="2014-03" db="EMBL/GenBank/DDBJ databases">
        <title>The whipworm genome and dual-species transcriptomics of an intimate host-pathogen interaction.</title>
        <authorList>
            <person name="Foth B.J."/>
            <person name="Tsai I.J."/>
            <person name="Reid A.J."/>
            <person name="Bancroft A.J."/>
            <person name="Nichol S."/>
            <person name="Tracey A."/>
            <person name="Holroyd N."/>
            <person name="Cotton J.A."/>
            <person name="Stanley E.J."/>
            <person name="Zarowiecki M."/>
            <person name="Liu J.Z."/>
            <person name="Huckvale T."/>
            <person name="Cooper P.J."/>
            <person name="Grencis R.K."/>
            <person name="Berriman M."/>
        </authorList>
    </citation>
    <scope>NUCLEOTIDE SEQUENCE [LARGE SCALE GENOMIC DNA]</scope>
</reference>